<reference evidence="2 4" key="1">
    <citation type="submission" date="2018-02" db="EMBL/GenBank/DDBJ databases">
        <title>Fusarium culmorum secondary metabolites in fungal-bacterial-plant interactions.</title>
        <authorList>
            <person name="Schmidt R."/>
        </authorList>
    </citation>
    <scope>NUCLEOTIDE SEQUENCE [LARGE SCALE GENOMIC DNA]</scope>
    <source>
        <strain evidence="2 4">PV</strain>
    </source>
</reference>
<feature type="chain" id="PRO_5036050745" evidence="1">
    <location>
        <begin position="22"/>
        <end position="111"/>
    </location>
</feature>
<keyword evidence="4" id="KW-1185">Reference proteome</keyword>
<dbReference type="Proteomes" id="UP000241587">
    <property type="component" value="Unassembled WGS sequence"/>
</dbReference>
<reference evidence="3" key="2">
    <citation type="submission" date="2020-11" db="EMBL/GenBank/DDBJ databases">
        <title>The chromosome-scale genome resource for two endophytic Fusarium species: F. culmorum and F. pseudograminearum.</title>
        <authorList>
            <person name="Yuan Z."/>
        </authorList>
    </citation>
    <scope>NUCLEOTIDE SEQUENCE</scope>
    <source>
        <strain evidence="3">Class2-1B</strain>
    </source>
</reference>
<name>A0A2T4HAK0_FUSCU</name>
<dbReference type="Proteomes" id="UP000663297">
    <property type="component" value="Chromosome 4"/>
</dbReference>
<organism evidence="2 4">
    <name type="scientific">Fusarium culmorum</name>
    <dbReference type="NCBI Taxonomy" id="5516"/>
    <lineage>
        <taxon>Eukaryota</taxon>
        <taxon>Fungi</taxon>
        <taxon>Dikarya</taxon>
        <taxon>Ascomycota</taxon>
        <taxon>Pezizomycotina</taxon>
        <taxon>Sordariomycetes</taxon>
        <taxon>Hypocreomycetidae</taxon>
        <taxon>Hypocreales</taxon>
        <taxon>Nectriaceae</taxon>
        <taxon>Fusarium</taxon>
    </lineage>
</organism>
<evidence type="ECO:0000256" key="1">
    <source>
        <dbReference type="SAM" id="SignalP"/>
    </source>
</evidence>
<dbReference type="EMBL" id="PVEM01000001">
    <property type="protein sequence ID" value="PTD12833.1"/>
    <property type="molecule type" value="Genomic_DNA"/>
</dbReference>
<accession>A0A2T4HAK0</accession>
<evidence type="ECO:0000313" key="2">
    <source>
        <dbReference type="EMBL" id="PTD12833.1"/>
    </source>
</evidence>
<proteinExistence type="predicted"/>
<feature type="signal peptide" evidence="1">
    <location>
        <begin position="1"/>
        <end position="21"/>
    </location>
</feature>
<dbReference type="AlphaFoldDB" id="A0A2T4HAK0"/>
<protein>
    <submittedName>
        <fullName evidence="2">Uncharacterized protein</fullName>
    </submittedName>
</protein>
<sequence length="111" mass="12292">MNTKVFVWNLVLNILASDLVGVGKNQGQRAKVLILLRHFYGLIAAKQISQEMRSRVSIKTLDSVQADEADIGFADTVNHPNLVFRGATLRRLSQERKLTLGSGCLVNSSRI</sequence>
<evidence type="ECO:0000313" key="3">
    <source>
        <dbReference type="EMBL" id="QPC66716.1"/>
    </source>
</evidence>
<dbReference type="EMBL" id="CP064750">
    <property type="protein sequence ID" value="QPC66716.1"/>
    <property type="molecule type" value="Genomic_DNA"/>
</dbReference>
<keyword evidence="1" id="KW-0732">Signal</keyword>
<gene>
    <name evidence="2" type="ORF">FCULG_00003655</name>
    <name evidence="3" type="ORF">HYE67_008947</name>
</gene>
<evidence type="ECO:0000313" key="4">
    <source>
        <dbReference type="Proteomes" id="UP000241587"/>
    </source>
</evidence>